<comment type="caution">
    <text evidence="2">The sequence shown here is derived from an EMBL/GenBank/DDBJ whole genome shotgun (WGS) entry which is preliminary data.</text>
</comment>
<dbReference type="Proteomes" id="UP001501274">
    <property type="component" value="Unassembled WGS sequence"/>
</dbReference>
<dbReference type="EMBL" id="JBAMZN010000031">
    <property type="protein sequence ID" value="KAL0521371.1"/>
    <property type="molecule type" value="Genomic_DNA"/>
</dbReference>
<evidence type="ECO:0000256" key="1">
    <source>
        <dbReference type="SAM" id="MobiDB-lite"/>
    </source>
</evidence>
<organism evidence="2 3">
    <name type="scientific">Leishmania naiffi</name>
    <dbReference type="NCBI Taxonomy" id="5678"/>
    <lineage>
        <taxon>Eukaryota</taxon>
        <taxon>Discoba</taxon>
        <taxon>Euglenozoa</taxon>
        <taxon>Kinetoplastea</taxon>
        <taxon>Metakinetoplastina</taxon>
        <taxon>Trypanosomatida</taxon>
        <taxon>Trypanosomatidae</taxon>
        <taxon>Leishmaniinae</taxon>
        <taxon>Leishmania</taxon>
        <taxon>Leishmania naiffi species complex</taxon>
    </lineage>
</organism>
<dbReference type="AlphaFoldDB" id="A0AAW3BIL1"/>
<feature type="compositionally biased region" description="Polar residues" evidence="1">
    <location>
        <begin position="441"/>
        <end position="455"/>
    </location>
</feature>
<gene>
    <name evidence="2" type="ORF">Q4I28_005566</name>
</gene>
<evidence type="ECO:0000313" key="3">
    <source>
        <dbReference type="Proteomes" id="UP001501274"/>
    </source>
</evidence>
<feature type="compositionally biased region" description="Low complexity" evidence="1">
    <location>
        <begin position="423"/>
        <end position="440"/>
    </location>
</feature>
<proteinExistence type="predicted"/>
<feature type="region of interest" description="Disordered" evidence="1">
    <location>
        <begin position="418"/>
        <end position="455"/>
    </location>
</feature>
<keyword evidence="3" id="KW-1185">Reference proteome</keyword>
<accession>A0AAW3BIL1</accession>
<evidence type="ECO:0000313" key="2">
    <source>
        <dbReference type="EMBL" id="KAL0521371.1"/>
    </source>
</evidence>
<sequence>MLQDGTKSTWPAESLSFTPLSLSHCGHEHICSPFSFSSLFQLVLVQRFIFFCLRLILFGKRRFALVVRTCQDSPAFNGESGAFVAACFASFGMDSRSSIAHLQRGRDNDFLVADPVERFAQALEQFVWQTATSSPHSSQASDAHLSNHLTCSPPSHCRSRTLVNCVHMTHSLKSVLSAAAPCNCGPRSDSVTEAGLYLLRLTRVLEERVLEAVQQDRGSSTENEAGLPLCEVYAAATSSSSGVGKQSSDTSTIRRRGRCYRVPGTSLSLRFPRESVDLLQTTLTTSPSLTEGETMCDLVRYHAELTLGLQQTMLWFICRLDTGIMLSSEEDGGVFGVLTHPRAVQLQWIFFDAVVQSVTSLQQRWSEDSACTGSVEAVGEVSVVLNGLAQAAQELRHPSHFPQLQVFELSESGTAHRSAPPFASWRSNSSATRASSDASTPLYSTSPRAPTRAPNSISECLGVVGADYSAKLTAQQLWCAQQLLSQRFTAYTAAWEVLERARFFVQSTRSPTPTMPRSDSLQQVAAYAAVPSLVPAVELQCKRSSSHDGNTPPSCVTATQRKSERPYNMHQELGLSSRGLTFIEERAAAEVDDISTAQADLTVSGSCLLTESPGTLSTPPVPSMLLPVSRCVLWDSFLASHSLSPTATLLAIQHLTTSTISSRAQGDVQHAHLGRPSSQSDFLCEVPANWPTVKLSKKDRPRVCSNETEPCRKAVGALGSASAHRCAHSS</sequence>
<protein>
    <submittedName>
        <fullName evidence="2">Uncharacterized protein</fullName>
    </submittedName>
</protein>
<reference evidence="2 3" key="1">
    <citation type="submission" date="2024-02" db="EMBL/GenBank/DDBJ databases">
        <title>FIRST GENOME SEQUENCES OF Leishmania (Viannia) shawi, Leishmania (Viannia) lindenbergi AND Leishmania (Viannia) utingensis.</title>
        <authorList>
            <person name="Resadore F."/>
            <person name="Custodio M.G.F."/>
            <person name="Boite M.C."/>
            <person name="Cupolillo E."/>
            <person name="Ferreira G.E.M."/>
        </authorList>
    </citation>
    <scope>NUCLEOTIDE SEQUENCE [LARGE SCALE GENOMIC DNA]</scope>
    <source>
        <strain evidence="2 3">MDAS/BR/1979/M5533</strain>
    </source>
</reference>
<name>A0AAW3BIL1_9TRYP</name>